<name>A0AA36GEX8_9BILA</name>
<feature type="non-terminal residue" evidence="2">
    <location>
        <position position="76"/>
    </location>
</feature>
<feature type="chain" id="PRO_5041405721" evidence="1">
    <location>
        <begin position="20"/>
        <end position="76"/>
    </location>
</feature>
<accession>A0AA36GEX8</accession>
<evidence type="ECO:0000313" key="3">
    <source>
        <dbReference type="Proteomes" id="UP001177023"/>
    </source>
</evidence>
<comment type="caution">
    <text evidence="2">The sequence shown here is derived from an EMBL/GenBank/DDBJ whole genome shotgun (WGS) entry which is preliminary data.</text>
</comment>
<sequence>MRPGTIWLLFLCFTCKITAQDLRQFDSDDRKVMRIFGSSSPAGGGRQDDAGEVVDKESIYQQGYHIFRYNNLVERF</sequence>
<protein>
    <submittedName>
        <fullName evidence="2">Uncharacterized protein</fullName>
    </submittedName>
</protein>
<dbReference type="Proteomes" id="UP001177023">
    <property type="component" value="Unassembled WGS sequence"/>
</dbReference>
<dbReference type="EMBL" id="CATQJA010002706">
    <property type="protein sequence ID" value="CAJ0585858.1"/>
    <property type="molecule type" value="Genomic_DNA"/>
</dbReference>
<feature type="signal peptide" evidence="1">
    <location>
        <begin position="1"/>
        <end position="19"/>
    </location>
</feature>
<evidence type="ECO:0000313" key="2">
    <source>
        <dbReference type="EMBL" id="CAJ0585858.1"/>
    </source>
</evidence>
<keyword evidence="3" id="KW-1185">Reference proteome</keyword>
<dbReference type="AlphaFoldDB" id="A0AA36GEX8"/>
<keyword evidence="1" id="KW-0732">Signal</keyword>
<evidence type="ECO:0000256" key="1">
    <source>
        <dbReference type="SAM" id="SignalP"/>
    </source>
</evidence>
<organism evidence="2 3">
    <name type="scientific">Mesorhabditis spiculigera</name>
    <dbReference type="NCBI Taxonomy" id="96644"/>
    <lineage>
        <taxon>Eukaryota</taxon>
        <taxon>Metazoa</taxon>
        <taxon>Ecdysozoa</taxon>
        <taxon>Nematoda</taxon>
        <taxon>Chromadorea</taxon>
        <taxon>Rhabditida</taxon>
        <taxon>Rhabditina</taxon>
        <taxon>Rhabditomorpha</taxon>
        <taxon>Rhabditoidea</taxon>
        <taxon>Rhabditidae</taxon>
        <taxon>Mesorhabditinae</taxon>
        <taxon>Mesorhabditis</taxon>
    </lineage>
</organism>
<gene>
    <name evidence="2" type="ORF">MSPICULIGERA_LOCUS23868</name>
</gene>
<proteinExistence type="predicted"/>
<reference evidence="2" key="1">
    <citation type="submission" date="2023-06" db="EMBL/GenBank/DDBJ databases">
        <authorList>
            <person name="Delattre M."/>
        </authorList>
    </citation>
    <scope>NUCLEOTIDE SEQUENCE</scope>
    <source>
        <strain evidence="2">AF72</strain>
    </source>
</reference>